<accession>R6TNW8</accession>
<keyword evidence="5 7" id="KW-0238">DNA-binding</keyword>
<feature type="domain" description="SpoVT-AbrB" evidence="8">
    <location>
        <begin position="74"/>
        <end position="117"/>
    </location>
</feature>
<evidence type="ECO:0000256" key="3">
    <source>
        <dbReference type="ARBA" id="ARBA00022737"/>
    </source>
</evidence>
<dbReference type="NCBIfam" id="TIGR00242">
    <property type="entry name" value="division/cell wall cluster transcriptional repressor MraZ"/>
    <property type="match status" value="1"/>
</dbReference>
<dbReference type="HAMAP" id="MF_01008">
    <property type="entry name" value="MraZ"/>
    <property type="match status" value="1"/>
</dbReference>
<dbReference type="STRING" id="1263015.BN580_01748"/>
<protein>
    <recommendedName>
        <fullName evidence="1 7">Transcriptional regulator MraZ</fullName>
    </recommendedName>
</protein>
<dbReference type="GO" id="GO:0005737">
    <property type="term" value="C:cytoplasm"/>
    <property type="evidence" value="ECO:0007669"/>
    <property type="project" value="UniProtKB-UniRule"/>
</dbReference>
<dbReference type="InterPro" id="IPR037914">
    <property type="entry name" value="SpoVT-AbrB_sf"/>
</dbReference>
<keyword evidence="6 7" id="KW-0804">Transcription</keyword>
<dbReference type="Pfam" id="PF02381">
    <property type="entry name" value="MraZ"/>
    <property type="match status" value="2"/>
</dbReference>
<dbReference type="CDD" id="cd16320">
    <property type="entry name" value="MraZ_N"/>
    <property type="match status" value="1"/>
</dbReference>
<evidence type="ECO:0000256" key="4">
    <source>
        <dbReference type="ARBA" id="ARBA00023015"/>
    </source>
</evidence>
<evidence type="ECO:0000256" key="7">
    <source>
        <dbReference type="HAMAP-Rule" id="MF_01008"/>
    </source>
</evidence>
<evidence type="ECO:0000313" key="10">
    <source>
        <dbReference type="EMBL" id="MCI5755467.1"/>
    </source>
</evidence>
<dbReference type="Gene3D" id="3.40.1550.20">
    <property type="entry name" value="Transcriptional regulator MraZ domain"/>
    <property type="match status" value="1"/>
</dbReference>
<evidence type="ECO:0000256" key="6">
    <source>
        <dbReference type="ARBA" id="ARBA00023163"/>
    </source>
</evidence>
<dbReference type="GO" id="GO:0003700">
    <property type="term" value="F:DNA-binding transcription factor activity"/>
    <property type="evidence" value="ECO:0007669"/>
    <property type="project" value="UniProtKB-UniRule"/>
</dbReference>
<sequence>MFCGEYSHNLDAKKRIILPSKLREQLGDGVVMTKSVDRCVALYPVERWNAFTAKLDSLPDIETRQVKRFLYSAAFETSVDGQGRILIAPNLCDYASLTRSVKVIGVGDHIEIWDEALWAEENSSENTADIANVLIKLGF</sequence>
<dbReference type="Proteomes" id="UP000017938">
    <property type="component" value="Unassembled WGS sequence"/>
</dbReference>
<dbReference type="GO" id="GO:0000976">
    <property type="term" value="F:transcription cis-regulatory region binding"/>
    <property type="evidence" value="ECO:0007669"/>
    <property type="project" value="TreeGrafter"/>
</dbReference>
<evidence type="ECO:0000256" key="1">
    <source>
        <dbReference type="ARBA" id="ARBA00013860"/>
    </source>
</evidence>
<feature type="domain" description="SpoVT-AbrB" evidence="8">
    <location>
        <begin position="5"/>
        <end position="47"/>
    </location>
</feature>
<dbReference type="GO" id="GO:2000143">
    <property type="term" value="P:negative regulation of DNA-templated transcription initiation"/>
    <property type="evidence" value="ECO:0007669"/>
    <property type="project" value="TreeGrafter"/>
</dbReference>
<dbReference type="InterPro" id="IPR035644">
    <property type="entry name" value="MraZ_C"/>
</dbReference>
<dbReference type="GO" id="GO:0009295">
    <property type="term" value="C:nucleoid"/>
    <property type="evidence" value="ECO:0007669"/>
    <property type="project" value="UniProtKB-SubCell"/>
</dbReference>
<evidence type="ECO:0000313" key="12">
    <source>
        <dbReference type="Proteomes" id="UP001139365"/>
    </source>
</evidence>
<dbReference type="Proteomes" id="UP001139365">
    <property type="component" value="Unassembled WGS sequence"/>
</dbReference>
<comment type="subcellular location">
    <subcellularLocation>
        <location evidence="7">Cytoplasm</location>
        <location evidence="7">Nucleoid</location>
    </subcellularLocation>
</comment>
<evidence type="ECO:0000256" key="2">
    <source>
        <dbReference type="ARBA" id="ARBA00022490"/>
    </source>
</evidence>
<reference evidence="10 12" key="2">
    <citation type="submission" date="2022-03" db="EMBL/GenBank/DDBJ databases">
        <title>Metagenome-assembled genomes from swine fecal metagenomes.</title>
        <authorList>
            <person name="Holman D.B."/>
            <person name="Kommadath A."/>
        </authorList>
    </citation>
    <scope>NUCLEOTIDE SEQUENCE [LARGE SCALE GENOMIC DNA]</scope>
    <source>
        <strain evidence="10">SUG147</strain>
    </source>
</reference>
<comment type="subunit">
    <text evidence="7">Forms oligomers.</text>
</comment>
<evidence type="ECO:0000259" key="8">
    <source>
        <dbReference type="PROSITE" id="PS51740"/>
    </source>
</evidence>
<keyword evidence="3" id="KW-0677">Repeat</keyword>
<dbReference type="EMBL" id="JALEMU010000067">
    <property type="protein sequence ID" value="MCI5755467.1"/>
    <property type="molecule type" value="Genomic_DNA"/>
</dbReference>
<evidence type="ECO:0000313" key="11">
    <source>
        <dbReference type="Proteomes" id="UP000017938"/>
    </source>
</evidence>
<dbReference type="AlphaFoldDB" id="R6TNW8"/>
<comment type="similarity">
    <text evidence="7">Belongs to the MraZ family.</text>
</comment>
<organism evidence="9 11">
    <name type="scientific">Candidatus Colimorpha enterica</name>
    <dbReference type="NCBI Taxonomy" id="3083063"/>
    <lineage>
        <taxon>Bacteria</taxon>
        <taxon>Pseudomonadati</taxon>
        <taxon>Bacteroidota</taxon>
        <taxon>Bacteroidia</taxon>
        <taxon>Bacteroidales</taxon>
        <taxon>Candidatus Colimorpha</taxon>
    </lineage>
</organism>
<dbReference type="InterPro" id="IPR038619">
    <property type="entry name" value="MraZ_sf"/>
</dbReference>
<dbReference type="InterPro" id="IPR003444">
    <property type="entry name" value="MraZ"/>
</dbReference>
<dbReference type="PANTHER" id="PTHR34701:SF1">
    <property type="entry name" value="TRANSCRIPTIONAL REGULATOR MRAZ"/>
    <property type="match status" value="1"/>
</dbReference>
<reference evidence="9" key="1">
    <citation type="submission" date="2012-11" db="EMBL/GenBank/DDBJ databases">
        <title>Dependencies among metagenomic species, viruses, plasmids and units of genetic variation.</title>
        <authorList>
            <person name="Nielsen H.B."/>
            <person name="Almeida M."/>
            <person name="Juncker A.S."/>
            <person name="Rasmussen S."/>
            <person name="Li J."/>
            <person name="Sunagawa S."/>
            <person name="Plichta D."/>
            <person name="Gautier L."/>
            <person name="Le Chatelier E."/>
            <person name="Peletier E."/>
            <person name="Bonde I."/>
            <person name="Nielsen T."/>
            <person name="Manichanh C."/>
            <person name="Arumugam M."/>
            <person name="Batto J."/>
            <person name="Santos M.B.Q.D."/>
            <person name="Blom N."/>
            <person name="Borruel N."/>
            <person name="Burgdorf K.S."/>
            <person name="Boumezbeur F."/>
            <person name="Casellas F."/>
            <person name="Dore J."/>
            <person name="Guarner F."/>
            <person name="Hansen T."/>
            <person name="Hildebrand F."/>
            <person name="Kaas R.S."/>
            <person name="Kennedy S."/>
            <person name="Kristiansen K."/>
            <person name="Kultima J.R."/>
            <person name="Leonard P."/>
            <person name="Levenez F."/>
            <person name="Lund O."/>
            <person name="Moumen B."/>
            <person name="Le Paslier D."/>
            <person name="Pons N."/>
            <person name="Pedersen O."/>
            <person name="Prifti E."/>
            <person name="Qin J."/>
            <person name="Raes J."/>
            <person name="Tap J."/>
            <person name="Tims S."/>
            <person name="Ussery D.W."/>
            <person name="Yamada T."/>
            <person name="MetaHit consortium"/>
            <person name="Renault P."/>
            <person name="Sicheritz-Ponten T."/>
            <person name="Bork P."/>
            <person name="Wang J."/>
            <person name="Brunak S."/>
            <person name="Ehrlich S.D."/>
        </authorList>
    </citation>
    <scope>NUCLEOTIDE SEQUENCE [LARGE SCALE GENOMIC DNA]</scope>
</reference>
<dbReference type="InterPro" id="IPR007159">
    <property type="entry name" value="SpoVT-AbrB_dom"/>
</dbReference>
<dbReference type="EMBL" id="CBFW010000272">
    <property type="protein sequence ID" value="CDC75103.1"/>
    <property type="molecule type" value="Genomic_DNA"/>
</dbReference>
<name>R6TNW8_9BACT</name>
<dbReference type="PANTHER" id="PTHR34701">
    <property type="entry name" value="TRANSCRIPTIONAL REGULATOR MRAZ"/>
    <property type="match status" value="1"/>
</dbReference>
<comment type="caution">
    <text evidence="9">The sequence shown here is derived from an EMBL/GenBank/DDBJ whole genome shotgun (WGS) entry which is preliminary data.</text>
</comment>
<dbReference type="CDD" id="cd16321">
    <property type="entry name" value="MraZ_C"/>
    <property type="match status" value="1"/>
</dbReference>
<keyword evidence="4 7" id="KW-0805">Transcription regulation</keyword>
<evidence type="ECO:0000313" key="9">
    <source>
        <dbReference type="EMBL" id="CDC75103.1"/>
    </source>
</evidence>
<evidence type="ECO:0000256" key="5">
    <source>
        <dbReference type="ARBA" id="ARBA00023125"/>
    </source>
</evidence>
<gene>
    <name evidence="7 10" type="primary">mraZ</name>
    <name evidence="9" type="ORF">BN580_01748</name>
    <name evidence="10" type="ORF">MR241_04145</name>
</gene>
<dbReference type="SUPFAM" id="SSF89447">
    <property type="entry name" value="AbrB/MazE/MraZ-like"/>
    <property type="match status" value="1"/>
</dbReference>
<keyword evidence="2 7" id="KW-0963">Cytoplasm</keyword>
<dbReference type="InterPro" id="IPR035642">
    <property type="entry name" value="MraZ_N"/>
</dbReference>
<dbReference type="PROSITE" id="PS51740">
    <property type="entry name" value="SPOVT_ABRB"/>
    <property type="match status" value="2"/>
</dbReference>
<dbReference type="InterPro" id="IPR020603">
    <property type="entry name" value="MraZ_dom"/>
</dbReference>
<proteinExistence type="inferred from homology"/>